<proteinExistence type="predicted"/>
<comment type="caution">
    <text evidence="1">The sequence shown here is derived from an EMBL/GenBank/DDBJ whole genome shotgun (WGS) entry which is preliminary data.</text>
</comment>
<reference evidence="1 2" key="1">
    <citation type="journal article" date="2016" name="Nat. Commun.">
        <title>Thousands of microbial genomes shed light on interconnected biogeochemical processes in an aquifer system.</title>
        <authorList>
            <person name="Anantharaman K."/>
            <person name="Brown C.T."/>
            <person name="Hug L.A."/>
            <person name="Sharon I."/>
            <person name="Castelle C.J."/>
            <person name="Probst A.J."/>
            <person name="Thomas B.C."/>
            <person name="Singh A."/>
            <person name="Wilkins M.J."/>
            <person name="Karaoz U."/>
            <person name="Brodie E.L."/>
            <person name="Williams K.H."/>
            <person name="Hubbard S.S."/>
            <person name="Banfield J.F."/>
        </authorList>
    </citation>
    <scope>NUCLEOTIDE SEQUENCE [LARGE SCALE GENOMIC DNA]</scope>
</reference>
<evidence type="ECO:0000313" key="1">
    <source>
        <dbReference type="EMBL" id="OHA70747.1"/>
    </source>
</evidence>
<accession>A0A1G2RDE4</accession>
<dbReference type="EMBL" id="MHUC01000020">
    <property type="protein sequence ID" value="OHA70747.1"/>
    <property type="molecule type" value="Genomic_DNA"/>
</dbReference>
<protein>
    <submittedName>
        <fullName evidence="1">Uncharacterized protein</fullName>
    </submittedName>
</protein>
<dbReference type="Proteomes" id="UP000177078">
    <property type="component" value="Unassembled WGS sequence"/>
</dbReference>
<organism evidence="1 2">
    <name type="scientific">Candidatus Wildermuthbacteria bacterium RIFCSPHIGHO2_12_FULL_40_12</name>
    <dbReference type="NCBI Taxonomy" id="1802457"/>
    <lineage>
        <taxon>Bacteria</taxon>
        <taxon>Candidatus Wildermuthiibacteriota</taxon>
    </lineage>
</organism>
<sequence>MSERNEELHRQKGTHPGEKYQFVANLFIDDPEYPRRFRDFDKIVGEAYDQNGNLLPEHHSGWRLK</sequence>
<dbReference type="STRING" id="1802457.A3F15_01090"/>
<dbReference type="AlphaFoldDB" id="A0A1G2RDE4"/>
<name>A0A1G2RDE4_9BACT</name>
<evidence type="ECO:0000313" key="2">
    <source>
        <dbReference type="Proteomes" id="UP000177078"/>
    </source>
</evidence>
<gene>
    <name evidence="1" type="ORF">A3F15_01090</name>
</gene>